<evidence type="ECO:0000313" key="1">
    <source>
        <dbReference type="EMBL" id="SEQ80363.1"/>
    </source>
</evidence>
<keyword evidence="2" id="KW-1185">Reference proteome</keyword>
<dbReference type="Proteomes" id="UP000199503">
    <property type="component" value="Unassembled WGS sequence"/>
</dbReference>
<dbReference type="EMBL" id="FOFV01000004">
    <property type="protein sequence ID" value="SEQ80363.1"/>
    <property type="molecule type" value="Genomic_DNA"/>
</dbReference>
<dbReference type="OrthoDB" id="275232at2"/>
<dbReference type="AlphaFoldDB" id="A0A1H9J0K0"/>
<proteinExistence type="predicted"/>
<sequence>MKANLPRLPRQGLHVVHNDAVTPYEKRVVESSFGVIVEPPTDPRATQLSLLESVFELRVAATAADWAMYVDELRPDGLLVRAATPSAADLPRHTMPVEAFDRIGLVRFDRLVDLDPGPVPFMSVGASPAEGHVPTSVDEIVDRITALVAEHAPGGWTEVRVGCDAVAGWQLLTTSARTADGSEVHWLPPVEVTQWFVRLRAASYRRPDGTWYRADYVLRRGELPTLHTDAIVEPLWKPFFRPKSSGMRYGQVRHELACFPRQLHNTPDWLVVEAASAYDVTTPAELPTRPQDPPVMLVRTFDGFHADETPKLFRPAISYDETQRVLSYLENAPSVLTSRGLAPDLLDPSRTEQVPMSYHTDGRWVWAGSVAHYLRHHGICPDPVFLAHIRLHGYELPERIPSPLRARALSAATDQLSALETSTDVQASLEPGIHAEFAQAADAVHEVARHLDLAPSSYSLSEAVDGALCLVRVGDRYSVFWQHDGDRRFYAEFDTPGDAATYLIGFFYSYHNALRQPSVAQ</sequence>
<organism evidence="1 2">
    <name type="scientific">Lentzea albida</name>
    <dbReference type="NCBI Taxonomy" id="65499"/>
    <lineage>
        <taxon>Bacteria</taxon>
        <taxon>Bacillati</taxon>
        <taxon>Actinomycetota</taxon>
        <taxon>Actinomycetes</taxon>
        <taxon>Pseudonocardiales</taxon>
        <taxon>Pseudonocardiaceae</taxon>
        <taxon>Lentzea</taxon>
    </lineage>
</organism>
<name>A0A1H9J0K0_9PSEU</name>
<protein>
    <submittedName>
        <fullName evidence="1">Uncharacterized protein</fullName>
    </submittedName>
</protein>
<dbReference type="SUPFAM" id="SSF160424">
    <property type="entry name" value="BH3703-like"/>
    <property type="match status" value="1"/>
</dbReference>
<reference evidence="2" key="1">
    <citation type="submission" date="2016-10" db="EMBL/GenBank/DDBJ databases">
        <authorList>
            <person name="Varghese N."/>
            <person name="Submissions S."/>
        </authorList>
    </citation>
    <scope>NUCLEOTIDE SEQUENCE [LARGE SCALE GENOMIC DNA]</scope>
    <source>
        <strain evidence="2">DSM 44437</strain>
    </source>
</reference>
<dbReference type="STRING" id="65499.SAMN04488000_104409"/>
<dbReference type="InterPro" id="IPR036170">
    <property type="entry name" value="YezG-like_sf"/>
</dbReference>
<evidence type="ECO:0000313" key="2">
    <source>
        <dbReference type="Proteomes" id="UP000199503"/>
    </source>
</evidence>
<dbReference type="RefSeq" id="WP_089915330.1">
    <property type="nucleotide sequence ID" value="NZ_FOFV01000004.1"/>
</dbReference>
<gene>
    <name evidence="1" type="ORF">SAMN04488000_104409</name>
</gene>
<accession>A0A1H9J0K0</accession>